<gene>
    <name evidence="1" type="ORF">7AX3_7</name>
</gene>
<proteinExistence type="predicted"/>
<name>A0A2H4J9R7_9CAUD</name>
<sequence>MTEMNRIRFERLYRSVHGDRHSLTRSHLGYLDAVVDRAFFFWLEGRESVA</sequence>
<protein>
    <submittedName>
        <fullName evidence="1">Uncharacterized protein</fullName>
    </submittedName>
</protein>
<reference evidence="1" key="1">
    <citation type="submission" date="2017-06" db="EMBL/GenBank/DDBJ databases">
        <title>Novel phages from South African skin metaviromes.</title>
        <authorList>
            <person name="van Zyl L.J."/>
            <person name="Abrahams Y."/>
            <person name="Stander E.A."/>
            <person name="Kirby B.M."/>
            <person name="Clavaud C."/>
            <person name="Farcet C."/>
            <person name="Breton L."/>
            <person name="Trindade M.I."/>
        </authorList>
    </citation>
    <scope>NUCLEOTIDE SEQUENCE</scope>
</reference>
<dbReference type="EMBL" id="MF417881">
    <property type="protein sequence ID" value="ASN68811.1"/>
    <property type="molecule type" value="Genomic_DNA"/>
</dbReference>
<evidence type="ECO:0000313" key="1">
    <source>
        <dbReference type="EMBL" id="ASN68811.1"/>
    </source>
</evidence>
<accession>A0A2H4J9R7</accession>
<organism evidence="1">
    <name type="scientific">uncultured Caudovirales phage</name>
    <dbReference type="NCBI Taxonomy" id="2100421"/>
    <lineage>
        <taxon>Viruses</taxon>
        <taxon>Duplodnaviria</taxon>
        <taxon>Heunggongvirae</taxon>
        <taxon>Uroviricota</taxon>
        <taxon>Caudoviricetes</taxon>
        <taxon>Peduoviridae</taxon>
        <taxon>Maltschvirus</taxon>
        <taxon>Maltschvirus maltsch</taxon>
    </lineage>
</organism>